<keyword evidence="1" id="KW-0472">Membrane</keyword>
<dbReference type="Proteomes" id="UP000029920">
    <property type="component" value="Unassembled WGS sequence"/>
</dbReference>
<feature type="transmembrane region" description="Helical" evidence="1">
    <location>
        <begin position="6"/>
        <end position="26"/>
    </location>
</feature>
<organism evidence="3 4">
    <name type="scientific">Helicobacter apodemus</name>
    <dbReference type="NCBI Taxonomy" id="135569"/>
    <lineage>
        <taxon>Bacteria</taxon>
        <taxon>Pseudomonadati</taxon>
        <taxon>Campylobacterota</taxon>
        <taxon>Epsilonproteobacteria</taxon>
        <taxon>Campylobacterales</taxon>
        <taxon>Helicobacteraceae</taxon>
        <taxon>Helicobacter</taxon>
    </lineage>
</organism>
<accession>A0A099UH97</accession>
<evidence type="ECO:0000313" key="3">
    <source>
        <dbReference type="EMBL" id="TLE16813.1"/>
    </source>
</evidence>
<name>A0A099UH97_9HELI</name>
<keyword evidence="1" id="KW-1133">Transmembrane helix</keyword>
<evidence type="ECO:0000313" key="5">
    <source>
        <dbReference type="Proteomes" id="UP000244890"/>
    </source>
</evidence>
<dbReference type="EMBL" id="CP021886">
    <property type="protein sequence ID" value="AWI34203.1"/>
    <property type="molecule type" value="Genomic_DNA"/>
</dbReference>
<sequence>MKDWFIPSIGFGLFIYFMLFVILYTIKIGGANVPLFDSQHQIAPPQTDAEKFLQDVSKSIKNSF</sequence>
<keyword evidence="4" id="KW-1185">Reference proteome</keyword>
<proteinExistence type="predicted"/>
<evidence type="ECO:0000256" key="1">
    <source>
        <dbReference type="SAM" id="Phobius"/>
    </source>
</evidence>
<evidence type="ECO:0000313" key="2">
    <source>
        <dbReference type="EMBL" id="AWI34203.1"/>
    </source>
</evidence>
<dbReference type="EMBL" id="JRPC02000003">
    <property type="protein sequence ID" value="TLE16813.1"/>
    <property type="molecule type" value="Genomic_DNA"/>
</dbReference>
<dbReference type="Proteomes" id="UP000244890">
    <property type="component" value="Chromosome"/>
</dbReference>
<dbReference type="AlphaFoldDB" id="A0A099UH97"/>
<dbReference type="RefSeq" id="WP_034553418.1">
    <property type="nucleotide sequence ID" value="NZ_CP021886.1"/>
</dbReference>
<evidence type="ECO:0000313" key="4">
    <source>
        <dbReference type="Proteomes" id="UP000029920"/>
    </source>
</evidence>
<dbReference type="OrthoDB" id="5325588at2"/>
<keyword evidence="1" id="KW-0812">Transmembrane</keyword>
<reference evidence="3" key="3">
    <citation type="submission" date="2018-04" db="EMBL/GenBank/DDBJ databases">
        <authorList>
            <person name="Sheh A."/>
            <person name="Shen Z."/>
            <person name="Mannion A.J."/>
            <person name="Fox J.G."/>
        </authorList>
    </citation>
    <scope>NUCLEOTIDE SEQUENCE</scope>
    <source>
        <strain evidence="3">MIT-03-7007</strain>
    </source>
</reference>
<reference evidence="3 4" key="1">
    <citation type="journal article" date="2014" name="Genome Announc.">
        <title>Draft genome sequences of eight enterohepatic helicobacter species isolated from both laboratory and wild rodents.</title>
        <authorList>
            <person name="Sheh A."/>
            <person name="Shen Z."/>
            <person name="Fox J.G."/>
        </authorList>
    </citation>
    <scope>NUCLEOTIDE SEQUENCE [LARGE SCALE GENOMIC DNA]</scope>
    <source>
        <strain evidence="3 4">MIT-03-7007</strain>
    </source>
</reference>
<reference evidence="2 5" key="2">
    <citation type="submission" date="2017-06" db="EMBL/GenBank/DDBJ databases">
        <title>Complete genome of Helicobacter apodemus.</title>
        <authorList>
            <person name="Cho S."/>
        </authorList>
    </citation>
    <scope>NUCLEOTIDE SEQUENCE [LARGE SCALE GENOMIC DNA]</scope>
    <source>
        <strain evidence="2">SCJK1</strain>
        <strain evidence="5">SNUVETPUB-15-01</strain>
    </source>
</reference>
<protein>
    <submittedName>
        <fullName evidence="3">Uncharacterized protein</fullName>
    </submittedName>
</protein>
<dbReference type="KEGG" id="had:CDV25_05060"/>
<gene>
    <name evidence="2" type="ORF">CDV25_05060</name>
    <name evidence="3" type="ORF">LS72_001635</name>
</gene>